<comment type="caution">
    <text evidence="7">The sequence shown here is derived from an EMBL/GenBank/DDBJ whole genome shotgun (WGS) entry which is preliminary data.</text>
</comment>
<proteinExistence type="inferred from homology"/>
<dbReference type="Gene3D" id="3.20.20.80">
    <property type="entry name" value="Glycosidases"/>
    <property type="match status" value="1"/>
</dbReference>
<evidence type="ECO:0000256" key="6">
    <source>
        <dbReference type="RuleBase" id="RU361192"/>
    </source>
</evidence>
<accession>A0ABW9T4E2</accession>
<evidence type="ECO:0000256" key="4">
    <source>
        <dbReference type="ARBA" id="ARBA00022801"/>
    </source>
</evidence>
<sequence>MEIRLQKGVWLKMVLCLGMLASSFGFMDGERLNAADAFVKGADISWVAGMEAQGYSWRDKNGVRRDILDILRQDYQINAARIRVWVNPNMNDYMNGYMNAEQAARLARRAQDKGMRIMLTLHYSDSWADPGQQNKPYAWRSFNFQQLMDAVYAHTVYVMNTMQQHGVTPAWVQIGNETNDGMLWEDGRASRNMRNYAWLVNTGHNAVKAVNPETRTIVHLSNGYDRELYRWNIGGLINHGAHFDLIGMSLYPEAGDWATKVDQTIANAKELASNYGKSIMITEIGMDYDQAAAAKSFISSIKTKVRELPGGTGLGVFYWEPQAVPGYNGGYNKGAWQSDGRPTMALEGFRD</sequence>
<comment type="catalytic activity">
    <reaction evidence="1 6">
        <text>The enzyme specifically hydrolyzes (1-&gt;4)-beta-D-galactosidic linkages in type I arabinogalactans.</text>
        <dbReference type="EC" id="3.2.1.89"/>
    </reaction>
</comment>
<evidence type="ECO:0000313" key="7">
    <source>
        <dbReference type="EMBL" id="MUG68178.1"/>
    </source>
</evidence>
<gene>
    <name evidence="7" type="ORF">GNP94_19530</name>
</gene>
<evidence type="ECO:0000256" key="5">
    <source>
        <dbReference type="ARBA" id="ARBA00023295"/>
    </source>
</evidence>
<keyword evidence="4 6" id="KW-0378">Hydrolase</keyword>
<evidence type="ECO:0000256" key="1">
    <source>
        <dbReference type="ARBA" id="ARBA00001695"/>
    </source>
</evidence>
<evidence type="ECO:0000256" key="3">
    <source>
        <dbReference type="ARBA" id="ARBA00012556"/>
    </source>
</evidence>
<keyword evidence="8" id="KW-1185">Reference proteome</keyword>
<organism evidence="7 8">
    <name type="scientific">Paenibacillus campinasensis</name>
    <dbReference type="NCBI Taxonomy" id="66347"/>
    <lineage>
        <taxon>Bacteria</taxon>
        <taxon>Bacillati</taxon>
        <taxon>Bacillota</taxon>
        <taxon>Bacilli</taxon>
        <taxon>Bacillales</taxon>
        <taxon>Paenibacillaceae</taxon>
        <taxon>Paenibacillus</taxon>
    </lineage>
</organism>
<name>A0ABW9T4E2_9BACL</name>
<dbReference type="SUPFAM" id="SSF51445">
    <property type="entry name" value="(Trans)glycosidases"/>
    <property type="match status" value="1"/>
</dbReference>
<protein>
    <recommendedName>
        <fullName evidence="3 6">Arabinogalactan endo-beta-1,4-galactanase</fullName>
        <ecNumber evidence="3 6">3.2.1.89</ecNumber>
    </recommendedName>
</protein>
<evidence type="ECO:0000313" key="8">
    <source>
        <dbReference type="Proteomes" id="UP000435177"/>
    </source>
</evidence>
<dbReference type="Pfam" id="PF07745">
    <property type="entry name" value="Glyco_hydro_53"/>
    <property type="match status" value="1"/>
</dbReference>
<dbReference type="PANTHER" id="PTHR34983:SF1">
    <property type="entry name" value="ARABINOGALACTAN ENDO-BETA-1,4-GALACTANASE A"/>
    <property type="match status" value="1"/>
</dbReference>
<comment type="similarity">
    <text evidence="2 6">Belongs to the glycosyl hydrolase 53 family.</text>
</comment>
<dbReference type="PANTHER" id="PTHR34983">
    <property type="entry name" value="ARABINOGALACTAN ENDO-BETA-1,4-GALACTANASE A"/>
    <property type="match status" value="1"/>
</dbReference>
<dbReference type="EMBL" id="WOAA01000022">
    <property type="protein sequence ID" value="MUG68178.1"/>
    <property type="molecule type" value="Genomic_DNA"/>
</dbReference>
<evidence type="ECO:0000256" key="2">
    <source>
        <dbReference type="ARBA" id="ARBA00010687"/>
    </source>
</evidence>
<dbReference type="EC" id="3.2.1.89" evidence="3 6"/>
<dbReference type="InterPro" id="IPR011683">
    <property type="entry name" value="Glyco_hydro_53"/>
</dbReference>
<reference evidence="7 8" key="1">
    <citation type="submission" date="2019-11" db="EMBL/GenBank/DDBJ databases">
        <title>Draft genome sequences of five Paenibacillus species of dairy origin.</title>
        <authorList>
            <person name="Olajide A.M."/>
            <person name="Chen S."/>
            <person name="Lapointe G."/>
        </authorList>
    </citation>
    <scope>NUCLEOTIDE SEQUENCE [LARGE SCALE GENOMIC DNA]</scope>
    <source>
        <strain evidence="7 8">3CS1</strain>
    </source>
</reference>
<dbReference type="InterPro" id="IPR017853">
    <property type="entry name" value="GH"/>
</dbReference>
<keyword evidence="5 6" id="KW-0326">Glycosidase</keyword>
<dbReference type="Proteomes" id="UP000435177">
    <property type="component" value="Unassembled WGS sequence"/>
</dbReference>